<evidence type="ECO:0008006" key="4">
    <source>
        <dbReference type="Google" id="ProtNLM"/>
    </source>
</evidence>
<feature type="compositionally biased region" description="Acidic residues" evidence="1">
    <location>
        <begin position="23"/>
        <end position="32"/>
    </location>
</feature>
<dbReference type="EMBL" id="JABTXI010000004">
    <property type="protein sequence ID" value="MBY3590600.1"/>
    <property type="molecule type" value="Genomic_DNA"/>
</dbReference>
<evidence type="ECO:0000256" key="1">
    <source>
        <dbReference type="SAM" id="MobiDB-lite"/>
    </source>
</evidence>
<evidence type="ECO:0000313" key="3">
    <source>
        <dbReference type="Proteomes" id="UP000720124"/>
    </source>
</evidence>
<dbReference type="Proteomes" id="UP000720124">
    <property type="component" value="Unassembled WGS sequence"/>
</dbReference>
<name>A0ABS7LH83_9HYPH</name>
<proteinExistence type="predicted"/>
<gene>
    <name evidence="2" type="ORF">HJA87_11995</name>
</gene>
<reference evidence="2 3" key="1">
    <citation type="submission" date="2020-06" db="EMBL/GenBank/DDBJ databases">
        <title>Global-level population genomics: horizontal gene transfer, symbiosis and evolution in Rhizobia.</title>
        <authorList>
            <person name="Gai Y."/>
        </authorList>
    </citation>
    <scope>NUCLEOTIDE SEQUENCE [LARGE SCALE GENOMIC DNA]</scope>
    <source>
        <strain evidence="2 3">PLR6_1b</strain>
    </source>
</reference>
<accession>A0ABS7LH83</accession>
<organism evidence="2 3">
    <name type="scientific">Rhizobium bangladeshense</name>
    <dbReference type="NCBI Taxonomy" id="1138189"/>
    <lineage>
        <taxon>Bacteria</taxon>
        <taxon>Pseudomonadati</taxon>
        <taxon>Pseudomonadota</taxon>
        <taxon>Alphaproteobacteria</taxon>
        <taxon>Hyphomicrobiales</taxon>
        <taxon>Rhizobiaceae</taxon>
        <taxon>Rhizobium/Agrobacterium group</taxon>
        <taxon>Rhizobium</taxon>
    </lineage>
</organism>
<protein>
    <recommendedName>
        <fullName evidence="4">DUF3072 domain-containing protein</fullName>
    </recommendedName>
</protein>
<feature type="region of interest" description="Disordered" evidence="1">
    <location>
        <begin position="1"/>
        <end position="32"/>
    </location>
</feature>
<keyword evidence="3" id="KW-1185">Reference proteome</keyword>
<sequence length="62" mass="6990">MAKKSKKMPEFQPGRGYTKEDWDAVDSPEMTDEELAKARPFREAFPDLAASIDRELAKSGKS</sequence>
<comment type="caution">
    <text evidence="2">The sequence shown here is derived from an EMBL/GenBank/DDBJ whole genome shotgun (WGS) entry which is preliminary data.</text>
</comment>
<evidence type="ECO:0000313" key="2">
    <source>
        <dbReference type="EMBL" id="MBY3590600.1"/>
    </source>
</evidence>